<dbReference type="Proteomes" id="UP000605970">
    <property type="component" value="Unassembled WGS sequence"/>
</dbReference>
<dbReference type="PANTHER" id="PTHR10504:SF134">
    <property type="entry name" value="BPI2 DOMAIN-CONTAINING PROTEIN"/>
    <property type="match status" value="1"/>
</dbReference>
<keyword evidence="3" id="KW-1185">Reference proteome</keyword>
<dbReference type="EMBL" id="JABEBT010000051">
    <property type="protein sequence ID" value="KAF7634773.1"/>
    <property type="molecule type" value="Genomic_DNA"/>
</dbReference>
<keyword evidence="1" id="KW-0472">Membrane</keyword>
<evidence type="ECO:0000256" key="1">
    <source>
        <dbReference type="SAM" id="Phobius"/>
    </source>
</evidence>
<evidence type="ECO:0000313" key="3">
    <source>
        <dbReference type="Proteomes" id="UP000605970"/>
    </source>
</evidence>
<feature type="transmembrane region" description="Helical" evidence="1">
    <location>
        <begin position="6"/>
        <end position="23"/>
    </location>
</feature>
<keyword evidence="1" id="KW-1133">Transmembrane helix</keyword>
<comment type="caution">
    <text evidence="2">The sequence shown here is derived from an EMBL/GenBank/DDBJ whole genome shotgun (WGS) entry which is preliminary data.</text>
</comment>
<sequence length="255" mass="28897">MEIIKYYFSSLCPICYLFFVFGFEPEIYLPIPIIDENINNFSTTTLPSMPLTSSISSIFPSEISLQLPTFDQLLAQKTTFLGFPSLIPLGMGITTSKSEEDLERKMSKKEVKNSTVTLDNSSKSCFSSSKQAGIKVRFNSPMFDDVSHSIFNQEAKQLQIPPQKQCFQEGCFRLHTFQIVNFQKPETFTLKPLGPNLLLLNIANFDVYIESMLSGNIQFLLFSPMPVSGYFFVDAQELSIKALLDLKKNEKKVNI</sequence>
<proteinExistence type="predicted"/>
<dbReference type="AlphaFoldDB" id="A0A8S9ZNK0"/>
<dbReference type="InterPro" id="IPR032942">
    <property type="entry name" value="BPI/LBP/Plunc"/>
</dbReference>
<dbReference type="GO" id="GO:0005615">
    <property type="term" value="C:extracellular space"/>
    <property type="evidence" value="ECO:0007669"/>
    <property type="project" value="TreeGrafter"/>
</dbReference>
<dbReference type="Gene3D" id="3.15.10.10">
    <property type="entry name" value="Bactericidal permeability-increasing protein, domain 1"/>
    <property type="match status" value="1"/>
</dbReference>
<evidence type="ECO:0000313" key="2">
    <source>
        <dbReference type="EMBL" id="KAF7634773.1"/>
    </source>
</evidence>
<gene>
    <name evidence="2" type="ORF">Mgra_00005807</name>
</gene>
<dbReference type="OrthoDB" id="10255543at2759"/>
<keyword evidence="1" id="KW-0812">Transmembrane</keyword>
<protein>
    <submittedName>
        <fullName evidence="2">Uncharacterized protein</fullName>
    </submittedName>
</protein>
<reference evidence="2" key="1">
    <citation type="journal article" date="2020" name="Ecol. Evol.">
        <title>Genome structure and content of the rice root-knot nematode (Meloidogyne graminicola).</title>
        <authorList>
            <person name="Phan N.T."/>
            <person name="Danchin E.G.J."/>
            <person name="Klopp C."/>
            <person name="Perfus-Barbeoch L."/>
            <person name="Kozlowski D.K."/>
            <person name="Koutsovoulos G.D."/>
            <person name="Lopez-Roques C."/>
            <person name="Bouchez O."/>
            <person name="Zahm M."/>
            <person name="Besnard G."/>
            <person name="Bellafiore S."/>
        </authorList>
    </citation>
    <scope>NUCLEOTIDE SEQUENCE</scope>
    <source>
        <strain evidence="2">VN-18</strain>
    </source>
</reference>
<organism evidence="2 3">
    <name type="scientific">Meloidogyne graminicola</name>
    <dbReference type="NCBI Taxonomy" id="189291"/>
    <lineage>
        <taxon>Eukaryota</taxon>
        <taxon>Metazoa</taxon>
        <taxon>Ecdysozoa</taxon>
        <taxon>Nematoda</taxon>
        <taxon>Chromadorea</taxon>
        <taxon>Rhabditida</taxon>
        <taxon>Tylenchina</taxon>
        <taxon>Tylenchomorpha</taxon>
        <taxon>Tylenchoidea</taxon>
        <taxon>Meloidogynidae</taxon>
        <taxon>Meloidogyninae</taxon>
        <taxon>Meloidogyne</taxon>
    </lineage>
</organism>
<accession>A0A8S9ZNK0</accession>
<dbReference type="PANTHER" id="PTHR10504">
    <property type="entry name" value="BACTERICIDAL PERMEABILITY-INCREASING BPI PROTEIN-RELATED"/>
    <property type="match status" value="1"/>
</dbReference>
<name>A0A8S9ZNK0_9BILA</name>